<dbReference type="Proteomes" id="UP001063166">
    <property type="component" value="Unassembled WGS sequence"/>
</dbReference>
<dbReference type="Gene3D" id="3.40.50.150">
    <property type="entry name" value="Vaccinia Virus protein VP39"/>
    <property type="match status" value="1"/>
</dbReference>
<dbReference type="GO" id="GO:0032259">
    <property type="term" value="P:methylation"/>
    <property type="evidence" value="ECO:0007669"/>
    <property type="project" value="UniProtKB-KW"/>
</dbReference>
<sequence length="269" mass="30115">MRLSAAFSILLDLRFAVQQAFIPTVRAIIRSPSLLLRPRALSRLFMAKLWVTFGEGVDENSRLVKQELITPHAYGVVLDIGAGHGHTVHYLDKSRVTKYVALEPNVLMHPYIRSAANTAGYNESEGTLLVLSCGAEDSASIVSSISGDPDQPPVDTLISILTFCTVPSPEQTLASLIGDVLKPGGQLLFYEHVLSRRADVAWWQKFWSPIWSLAFDGCKMDRPTDLWIEEMTDDHNQSIWSERKMWGKAGEPEENLFHHATGRMVKRAR</sequence>
<dbReference type="InterPro" id="IPR029063">
    <property type="entry name" value="SAM-dependent_MTases_sf"/>
</dbReference>
<dbReference type="OrthoDB" id="540004at2759"/>
<keyword evidence="2" id="KW-0489">Methyltransferase</keyword>
<evidence type="ECO:0000313" key="3">
    <source>
        <dbReference type="Proteomes" id="UP001063166"/>
    </source>
</evidence>
<dbReference type="AlphaFoldDB" id="A0A9P3PVQ9"/>
<accession>A0A9P3PVQ9</accession>
<dbReference type="SUPFAM" id="SSF53335">
    <property type="entry name" value="S-adenosyl-L-methionine-dependent methyltransferases"/>
    <property type="match status" value="1"/>
</dbReference>
<dbReference type="GO" id="GO:0008168">
    <property type="term" value="F:methyltransferase activity"/>
    <property type="evidence" value="ECO:0007669"/>
    <property type="project" value="UniProtKB-KW"/>
</dbReference>
<keyword evidence="1" id="KW-0732">Signal</keyword>
<keyword evidence="2" id="KW-0808">Transferase</keyword>
<evidence type="ECO:0000313" key="2">
    <source>
        <dbReference type="EMBL" id="GLB42905.1"/>
    </source>
</evidence>
<dbReference type="EMBL" id="BRPK01000012">
    <property type="protein sequence ID" value="GLB42905.1"/>
    <property type="molecule type" value="Genomic_DNA"/>
</dbReference>
<comment type="caution">
    <text evidence="2">The sequence shown here is derived from an EMBL/GenBank/DDBJ whole genome shotgun (WGS) entry which is preliminary data.</text>
</comment>
<dbReference type="PANTHER" id="PTHR45036">
    <property type="entry name" value="METHYLTRANSFERASE LIKE 7B"/>
    <property type="match status" value="1"/>
</dbReference>
<organism evidence="2 3">
    <name type="scientific">Lyophyllum shimeji</name>
    <name type="common">Hon-shimeji</name>
    <name type="synonym">Tricholoma shimeji</name>
    <dbReference type="NCBI Taxonomy" id="47721"/>
    <lineage>
        <taxon>Eukaryota</taxon>
        <taxon>Fungi</taxon>
        <taxon>Dikarya</taxon>
        <taxon>Basidiomycota</taxon>
        <taxon>Agaricomycotina</taxon>
        <taxon>Agaricomycetes</taxon>
        <taxon>Agaricomycetidae</taxon>
        <taxon>Agaricales</taxon>
        <taxon>Tricholomatineae</taxon>
        <taxon>Lyophyllaceae</taxon>
        <taxon>Lyophyllum</taxon>
    </lineage>
</organism>
<dbReference type="Pfam" id="PF13489">
    <property type="entry name" value="Methyltransf_23"/>
    <property type="match status" value="1"/>
</dbReference>
<name>A0A9P3PVQ9_LYOSH</name>
<keyword evidence="3" id="KW-1185">Reference proteome</keyword>
<dbReference type="PANTHER" id="PTHR45036:SF1">
    <property type="entry name" value="METHYLTRANSFERASE LIKE 7A"/>
    <property type="match status" value="1"/>
</dbReference>
<evidence type="ECO:0000256" key="1">
    <source>
        <dbReference type="SAM" id="SignalP"/>
    </source>
</evidence>
<reference evidence="2" key="1">
    <citation type="submission" date="2022-07" db="EMBL/GenBank/DDBJ databases">
        <title>The genome of Lyophyllum shimeji provides insight into the initial evolution of ectomycorrhizal fungal genome.</title>
        <authorList>
            <person name="Kobayashi Y."/>
            <person name="Shibata T."/>
            <person name="Hirakawa H."/>
            <person name="Shigenobu S."/>
            <person name="Nishiyama T."/>
            <person name="Yamada A."/>
            <person name="Hasebe M."/>
            <person name="Kawaguchi M."/>
        </authorList>
    </citation>
    <scope>NUCLEOTIDE SEQUENCE</scope>
    <source>
        <strain evidence="2">AT787</strain>
    </source>
</reference>
<dbReference type="InterPro" id="IPR052356">
    <property type="entry name" value="Thiol_S-MT"/>
</dbReference>
<feature type="chain" id="PRO_5040156595" evidence="1">
    <location>
        <begin position="28"/>
        <end position="269"/>
    </location>
</feature>
<gene>
    <name evidence="2" type="ORF">LshimejAT787_1203540</name>
</gene>
<proteinExistence type="predicted"/>
<dbReference type="CDD" id="cd02440">
    <property type="entry name" value="AdoMet_MTases"/>
    <property type="match status" value="1"/>
</dbReference>
<feature type="signal peptide" evidence="1">
    <location>
        <begin position="1"/>
        <end position="27"/>
    </location>
</feature>
<protein>
    <submittedName>
        <fullName evidence="2">Methyltransferase domain containing protein</fullName>
    </submittedName>
</protein>